<dbReference type="PROSITE" id="PS51257">
    <property type="entry name" value="PROKAR_LIPOPROTEIN"/>
    <property type="match status" value="1"/>
</dbReference>
<comment type="similarity">
    <text evidence="2">Belongs to the NlpA lipoprotein family.</text>
</comment>
<gene>
    <name evidence="7" type="ORF">SAMN04244570_2880</name>
</gene>
<evidence type="ECO:0000256" key="6">
    <source>
        <dbReference type="ARBA" id="ARBA00023288"/>
    </source>
</evidence>
<evidence type="ECO:0000256" key="5">
    <source>
        <dbReference type="ARBA" id="ARBA00023139"/>
    </source>
</evidence>
<protein>
    <submittedName>
        <fullName evidence="7">D-methionine transport system substrate-binding protein</fullName>
    </submittedName>
</protein>
<dbReference type="SUPFAM" id="SSF53850">
    <property type="entry name" value="Periplasmic binding protein-like II"/>
    <property type="match status" value="1"/>
</dbReference>
<dbReference type="AlphaFoldDB" id="A0A1T4YKD8"/>
<keyword evidence="6" id="KW-0449">Lipoprotein</keyword>
<accession>A0A1T4YKD8</accession>
<keyword evidence="5" id="KW-0564">Palmitate</keyword>
<comment type="subcellular location">
    <subcellularLocation>
        <location evidence="1">Membrane</location>
        <topology evidence="1">Lipid-anchor</topology>
    </subcellularLocation>
</comment>
<dbReference type="GO" id="GO:0016020">
    <property type="term" value="C:membrane"/>
    <property type="evidence" value="ECO:0007669"/>
    <property type="project" value="UniProtKB-SubCell"/>
</dbReference>
<evidence type="ECO:0000313" key="8">
    <source>
        <dbReference type="Proteomes" id="UP000190042"/>
    </source>
</evidence>
<keyword evidence="4" id="KW-0472">Membrane</keyword>
<dbReference type="EMBL" id="FUYJ01000006">
    <property type="protein sequence ID" value="SKB02242.1"/>
    <property type="molecule type" value="Genomic_DNA"/>
</dbReference>
<dbReference type="PANTHER" id="PTHR30429:SF0">
    <property type="entry name" value="METHIONINE-BINDING LIPOPROTEIN METQ"/>
    <property type="match status" value="1"/>
</dbReference>
<dbReference type="Proteomes" id="UP000190042">
    <property type="component" value="Unassembled WGS sequence"/>
</dbReference>
<dbReference type="PANTHER" id="PTHR30429">
    <property type="entry name" value="D-METHIONINE-BINDING LIPOPROTEIN METQ"/>
    <property type="match status" value="1"/>
</dbReference>
<keyword evidence="3" id="KW-0732">Signal</keyword>
<evidence type="ECO:0000313" key="7">
    <source>
        <dbReference type="EMBL" id="SKB02242.1"/>
    </source>
</evidence>
<reference evidence="8" key="1">
    <citation type="submission" date="2017-02" db="EMBL/GenBank/DDBJ databases">
        <authorList>
            <person name="Varghese N."/>
            <person name="Submissions S."/>
        </authorList>
    </citation>
    <scope>NUCLEOTIDE SEQUENCE [LARGE SCALE GENOMIC DNA]</scope>
    <source>
        <strain evidence="8">DSM 23966</strain>
    </source>
</reference>
<evidence type="ECO:0000256" key="2">
    <source>
        <dbReference type="ARBA" id="ARBA00008973"/>
    </source>
</evidence>
<organism evidence="7 8">
    <name type="scientific">Sporosarcina newyorkensis</name>
    <dbReference type="NCBI Taxonomy" id="759851"/>
    <lineage>
        <taxon>Bacteria</taxon>
        <taxon>Bacillati</taxon>
        <taxon>Bacillota</taxon>
        <taxon>Bacilli</taxon>
        <taxon>Bacillales</taxon>
        <taxon>Caryophanaceae</taxon>
        <taxon>Sporosarcina</taxon>
    </lineage>
</organism>
<sequence>MKMKILGLLTIFGILLTGCSQNESNETLKIGTTEGIYAQVVDKALVPALKEQGYKVEVVKYGDLIEPNTELAEGEIDANLFQQNIYLTQFNEEYDLSIVSLSEVPSVGLGLYSNSITSIDDIPNGALITIPNDELGTARALRFLEQQGLLALDSNANAFDVNEQQIENNPKNLQIQPVLTSQLIASLTSGDLAVIPDNYIIVNEMELADALAEEELNEELKYVLTVKEEDLDKEFAEALKEAVQSKTFKKAIKDEFQGFGE</sequence>
<evidence type="ECO:0000256" key="4">
    <source>
        <dbReference type="ARBA" id="ARBA00023136"/>
    </source>
</evidence>
<proteinExistence type="inferred from homology"/>
<dbReference type="Pfam" id="PF03180">
    <property type="entry name" value="Lipoprotein_9"/>
    <property type="match status" value="1"/>
</dbReference>
<evidence type="ECO:0000256" key="3">
    <source>
        <dbReference type="ARBA" id="ARBA00022729"/>
    </source>
</evidence>
<dbReference type="InterPro" id="IPR004872">
    <property type="entry name" value="Lipoprotein_NlpA"/>
</dbReference>
<name>A0A1T4YKD8_9BACL</name>
<keyword evidence="8" id="KW-1185">Reference proteome</keyword>
<dbReference type="Gene3D" id="3.40.190.10">
    <property type="entry name" value="Periplasmic binding protein-like II"/>
    <property type="match status" value="2"/>
</dbReference>
<evidence type="ECO:0000256" key="1">
    <source>
        <dbReference type="ARBA" id="ARBA00004635"/>
    </source>
</evidence>